<keyword evidence="3" id="KW-1185">Reference proteome</keyword>
<keyword evidence="1" id="KW-0812">Transmembrane</keyword>
<sequence>MYKYMYKYMYMCASTIEYDFSLNETSQFPVCLDWKSEETSEETKVTTRQQRKWLNFPPLTAWERFILTNTYITCACISATSAILATYYTAFMKDHFSVGILTPTSQLSLIAVFMIVGAVLSYVLDERLTSVSDRHSDRSRYLWTGVFLGVHFLMFVSAYPQSPSWAYWLFTVVTGVSSGAALMFQTFVLLTIQPFRHSGKLVGLRVAFSTLFGMALATLLVGIAWDVSNDKCPCFILLVLLTLLGFYLVLSSFVSPFALVDTI</sequence>
<dbReference type="AlphaFoldDB" id="X6MU42"/>
<feature type="transmembrane region" description="Helical" evidence="1">
    <location>
        <begin position="96"/>
        <end position="120"/>
    </location>
</feature>
<comment type="caution">
    <text evidence="2">The sequence shown here is derived from an EMBL/GenBank/DDBJ whole genome shotgun (WGS) entry which is preliminary data.</text>
</comment>
<dbReference type="EMBL" id="ASPP01017584">
    <property type="protein sequence ID" value="ETO16942.1"/>
    <property type="molecule type" value="Genomic_DNA"/>
</dbReference>
<dbReference type="InterPro" id="IPR036259">
    <property type="entry name" value="MFS_trans_sf"/>
</dbReference>
<reference evidence="2 3" key="1">
    <citation type="journal article" date="2013" name="Curr. Biol.">
        <title>The Genome of the Foraminiferan Reticulomyxa filosa.</title>
        <authorList>
            <person name="Glockner G."/>
            <person name="Hulsmann N."/>
            <person name="Schleicher M."/>
            <person name="Noegel A.A."/>
            <person name="Eichinger L."/>
            <person name="Gallinger C."/>
            <person name="Pawlowski J."/>
            <person name="Sierra R."/>
            <person name="Euteneuer U."/>
            <person name="Pillet L."/>
            <person name="Moustafa A."/>
            <person name="Platzer M."/>
            <person name="Groth M."/>
            <person name="Szafranski K."/>
            <person name="Schliwa M."/>
        </authorList>
    </citation>
    <scope>NUCLEOTIDE SEQUENCE [LARGE SCALE GENOMIC DNA]</scope>
</reference>
<evidence type="ECO:0000313" key="3">
    <source>
        <dbReference type="Proteomes" id="UP000023152"/>
    </source>
</evidence>
<feature type="transmembrane region" description="Helical" evidence="1">
    <location>
        <begin position="141"/>
        <end position="159"/>
    </location>
</feature>
<feature type="transmembrane region" description="Helical" evidence="1">
    <location>
        <begin position="165"/>
        <end position="190"/>
    </location>
</feature>
<accession>X6MU42</accession>
<protein>
    <recommendedName>
        <fullName evidence="4">Major facilitator superfamily (MFS) profile domain-containing protein</fullName>
    </recommendedName>
</protein>
<feature type="transmembrane region" description="Helical" evidence="1">
    <location>
        <begin position="202"/>
        <end position="223"/>
    </location>
</feature>
<dbReference type="SUPFAM" id="SSF103473">
    <property type="entry name" value="MFS general substrate transporter"/>
    <property type="match status" value="1"/>
</dbReference>
<feature type="transmembrane region" description="Helical" evidence="1">
    <location>
        <begin position="235"/>
        <end position="260"/>
    </location>
</feature>
<keyword evidence="1" id="KW-1133">Transmembrane helix</keyword>
<name>X6MU42_RETFI</name>
<keyword evidence="1" id="KW-0472">Membrane</keyword>
<gene>
    <name evidence="2" type="ORF">RFI_20396</name>
</gene>
<proteinExistence type="predicted"/>
<evidence type="ECO:0000256" key="1">
    <source>
        <dbReference type="SAM" id="Phobius"/>
    </source>
</evidence>
<dbReference type="Proteomes" id="UP000023152">
    <property type="component" value="Unassembled WGS sequence"/>
</dbReference>
<evidence type="ECO:0000313" key="2">
    <source>
        <dbReference type="EMBL" id="ETO16942.1"/>
    </source>
</evidence>
<feature type="transmembrane region" description="Helical" evidence="1">
    <location>
        <begin position="71"/>
        <end position="90"/>
    </location>
</feature>
<organism evidence="2 3">
    <name type="scientific">Reticulomyxa filosa</name>
    <dbReference type="NCBI Taxonomy" id="46433"/>
    <lineage>
        <taxon>Eukaryota</taxon>
        <taxon>Sar</taxon>
        <taxon>Rhizaria</taxon>
        <taxon>Retaria</taxon>
        <taxon>Foraminifera</taxon>
        <taxon>Monothalamids</taxon>
        <taxon>Reticulomyxidae</taxon>
        <taxon>Reticulomyxa</taxon>
    </lineage>
</organism>
<evidence type="ECO:0008006" key="4">
    <source>
        <dbReference type="Google" id="ProtNLM"/>
    </source>
</evidence>
<dbReference type="Gene3D" id="1.20.1250.20">
    <property type="entry name" value="MFS general substrate transporter like domains"/>
    <property type="match status" value="1"/>
</dbReference>